<evidence type="ECO:0000313" key="3">
    <source>
        <dbReference type="EMBL" id="SMF88934.1"/>
    </source>
</evidence>
<organism evidence="3 4">
    <name type="scientific">Azospirillum oryzae</name>
    <dbReference type="NCBI Taxonomy" id="286727"/>
    <lineage>
        <taxon>Bacteria</taxon>
        <taxon>Pseudomonadati</taxon>
        <taxon>Pseudomonadota</taxon>
        <taxon>Alphaproteobacteria</taxon>
        <taxon>Rhodospirillales</taxon>
        <taxon>Azospirillaceae</taxon>
        <taxon>Azospirillum</taxon>
    </lineage>
</organism>
<evidence type="ECO:0000256" key="1">
    <source>
        <dbReference type="SAM" id="MobiDB-lite"/>
    </source>
</evidence>
<dbReference type="EMBL" id="FXAK01000009">
    <property type="protein sequence ID" value="SMF88934.1"/>
    <property type="molecule type" value="Genomic_DNA"/>
</dbReference>
<proteinExistence type="predicted"/>
<keyword evidence="3" id="KW-0251">Elongation factor</keyword>
<feature type="region of interest" description="Disordered" evidence="1">
    <location>
        <begin position="1"/>
        <end position="22"/>
    </location>
</feature>
<dbReference type="InterPro" id="IPR023459">
    <property type="entry name" value="Tscrpt_elong_fac_GreA/B_fam"/>
</dbReference>
<feature type="compositionally biased region" description="Basic and acidic residues" evidence="1">
    <location>
        <begin position="1"/>
        <end position="10"/>
    </location>
</feature>
<dbReference type="OrthoDB" id="8537952at2"/>
<evidence type="ECO:0000259" key="2">
    <source>
        <dbReference type="Pfam" id="PF01272"/>
    </source>
</evidence>
<dbReference type="InterPro" id="IPR036953">
    <property type="entry name" value="GreA/GreB_C_sf"/>
</dbReference>
<dbReference type="GO" id="GO:0003746">
    <property type="term" value="F:translation elongation factor activity"/>
    <property type="evidence" value="ECO:0007669"/>
    <property type="project" value="UniProtKB-KW"/>
</dbReference>
<dbReference type="GO" id="GO:0032784">
    <property type="term" value="P:regulation of DNA-templated transcription elongation"/>
    <property type="evidence" value="ECO:0007669"/>
    <property type="project" value="InterPro"/>
</dbReference>
<evidence type="ECO:0000313" key="4">
    <source>
        <dbReference type="Proteomes" id="UP000192936"/>
    </source>
</evidence>
<dbReference type="STRING" id="286727.SAMN02982917_6550"/>
<keyword evidence="3" id="KW-0648">Protein biosynthesis</keyword>
<dbReference type="PIRSF" id="PIRSF006092">
    <property type="entry name" value="GreA_GreB"/>
    <property type="match status" value="1"/>
</dbReference>
<dbReference type="Proteomes" id="UP000192936">
    <property type="component" value="Unassembled WGS sequence"/>
</dbReference>
<reference evidence="3 4" key="1">
    <citation type="submission" date="2017-04" db="EMBL/GenBank/DDBJ databases">
        <authorList>
            <person name="Afonso C.L."/>
            <person name="Miller P.J."/>
            <person name="Scott M.A."/>
            <person name="Spackman E."/>
            <person name="Goraichik I."/>
            <person name="Dimitrov K.M."/>
            <person name="Suarez D.L."/>
            <person name="Swayne D.E."/>
        </authorList>
    </citation>
    <scope>NUCLEOTIDE SEQUENCE [LARGE SCALE GENOMIC DNA]</scope>
    <source>
        <strain evidence="3 4">A2P</strain>
    </source>
</reference>
<dbReference type="SUPFAM" id="SSF54534">
    <property type="entry name" value="FKBP-like"/>
    <property type="match status" value="1"/>
</dbReference>
<accession>A0A1X7HNG6</accession>
<feature type="domain" description="Transcription elongation factor GreA/GreB C-terminal" evidence="2">
    <location>
        <begin position="86"/>
        <end position="157"/>
    </location>
</feature>
<dbReference type="GO" id="GO:0006354">
    <property type="term" value="P:DNA-templated transcription elongation"/>
    <property type="evidence" value="ECO:0007669"/>
    <property type="project" value="TreeGrafter"/>
</dbReference>
<dbReference type="PANTHER" id="PTHR30437:SF4">
    <property type="entry name" value="TRANSCRIPTION ELONGATION FACTOR GREA"/>
    <property type="match status" value="1"/>
</dbReference>
<dbReference type="GO" id="GO:0003677">
    <property type="term" value="F:DNA binding"/>
    <property type="evidence" value="ECO:0007669"/>
    <property type="project" value="InterPro"/>
</dbReference>
<sequence>MSRAFVKESDAETEGPLPQITGPLHVSAATVAAWQEELAAADAEIAQLRGSDAPEDRQAMSSAKRRADLLRARLAAAVVVRPAGSADEAGFGSVIVAEDETGRRWTFTLVGGEEADPAAGRISWQSPLGEALMGGRAGDVVEWPRRNGPLSLTLRSVSAS</sequence>
<dbReference type="GO" id="GO:0070063">
    <property type="term" value="F:RNA polymerase binding"/>
    <property type="evidence" value="ECO:0007669"/>
    <property type="project" value="InterPro"/>
</dbReference>
<dbReference type="RefSeq" id="WP_085091385.1">
    <property type="nucleotide sequence ID" value="NZ_FXAK01000009.1"/>
</dbReference>
<dbReference type="PANTHER" id="PTHR30437">
    <property type="entry name" value="TRANSCRIPTION ELONGATION FACTOR GREA"/>
    <property type="match status" value="1"/>
</dbReference>
<gene>
    <name evidence="3" type="ORF">SAMN02982917_6550</name>
</gene>
<dbReference type="Pfam" id="PF01272">
    <property type="entry name" value="GreA_GreB"/>
    <property type="match status" value="1"/>
</dbReference>
<protein>
    <submittedName>
        <fullName evidence="3">GreA/GreB family elongation factor</fullName>
    </submittedName>
</protein>
<dbReference type="InterPro" id="IPR001437">
    <property type="entry name" value="Tscrpt_elong_fac_GreA/B_C"/>
</dbReference>
<dbReference type="Gene3D" id="3.10.50.30">
    <property type="entry name" value="Transcription elongation factor, GreA/GreB, C-terminal domain"/>
    <property type="match status" value="1"/>
</dbReference>
<name>A0A1X7HNG6_9PROT</name>
<dbReference type="AlphaFoldDB" id="A0A1X7HNG6"/>